<evidence type="ECO:0000313" key="1">
    <source>
        <dbReference type="EMBL" id="SPF41964.1"/>
    </source>
</evidence>
<sequence>MYWLRLDKDRPALIISSDVLNRHALDVCVVPITSVHHGRFALRVAIQAGDGGLARNSWAKCDQVATLDKQLVVYPPLGRLSSETLRRIEDGIRLALDLP</sequence>
<dbReference type="GO" id="GO:0016075">
    <property type="term" value="P:rRNA catabolic process"/>
    <property type="evidence" value="ECO:0007669"/>
    <property type="project" value="TreeGrafter"/>
</dbReference>
<name>A0A2U3KQQ9_9BACT</name>
<dbReference type="EMBL" id="OMOD01000135">
    <property type="protein sequence ID" value="SPF41964.1"/>
    <property type="molecule type" value="Genomic_DNA"/>
</dbReference>
<gene>
    <name evidence="1" type="ORF">SBA1_410010</name>
</gene>
<dbReference type="PANTHER" id="PTHR33988">
    <property type="entry name" value="ENDORIBONUCLEASE MAZF-RELATED"/>
    <property type="match status" value="1"/>
</dbReference>
<evidence type="ECO:0000313" key="2">
    <source>
        <dbReference type="Proteomes" id="UP000238701"/>
    </source>
</evidence>
<protein>
    <recommendedName>
        <fullName evidence="3">mRNA interferase</fullName>
    </recommendedName>
</protein>
<dbReference type="InterPro" id="IPR011067">
    <property type="entry name" value="Plasmid_toxin/cell-grow_inhib"/>
</dbReference>
<dbReference type="GO" id="GO:0003677">
    <property type="term" value="F:DNA binding"/>
    <property type="evidence" value="ECO:0007669"/>
    <property type="project" value="InterPro"/>
</dbReference>
<dbReference type="AlphaFoldDB" id="A0A2U3KQQ9"/>
<reference evidence="2" key="1">
    <citation type="submission" date="2018-02" db="EMBL/GenBank/DDBJ databases">
        <authorList>
            <person name="Hausmann B."/>
        </authorList>
    </citation>
    <scope>NUCLEOTIDE SEQUENCE [LARGE SCALE GENOMIC DNA]</scope>
    <source>
        <strain evidence="2">Peat soil MAG SbA1</strain>
    </source>
</reference>
<evidence type="ECO:0008006" key="3">
    <source>
        <dbReference type="Google" id="ProtNLM"/>
    </source>
</evidence>
<dbReference type="Gene3D" id="2.30.30.110">
    <property type="match status" value="1"/>
</dbReference>
<dbReference type="GO" id="GO:0006402">
    <property type="term" value="P:mRNA catabolic process"/>
    <property type="evidence" value="ECO:0007669"/>
    <property type="project" value="TreeGrafter"/>
</dbReference>
<proteinExistence type="predicted"/>
<dbReference type="GO" id="GO:0004521">
    <property type="term" value="F:RNA endonuclease activity"/>
    <property type="evidence" value="ECO:0007669"/>
    <property type="project" value="TreeGrafter"/>
</dbReference>
<accession>A0A2U3KQQ9</accession>
<dbReference type="Proteomes" id="UP000238701">
    <property type="component" value="Unassembled WGS sequence"/>
</dbReference>
<organism evidence="1 2">
    <name type="scientific">Candidatus Sulfotelmatobacter kueseliae</name>
    <dbReference type="NCBI Taxonomy" id="2042962"/>
    <lineage>
        <taxon>Bacteria</taxon>
        <taxon>Pseudomonadati</taxon>
        <taxon>Acidobacteriota</taxon>
        <taxon>Terriglobia</taxon>
        <taxon>Terriglobales</taxon>
        <taxon>Candidatus Korobacteraceae</taxon>
        <taxon>Candidatus Sulfotelmatobacter</taxon>
    </lineage>
</organism>
<dbReference type="SUPFAM" id="SSF50118">
    <property type="entry name" value="Cell growth inhibitor/plasmid maintenance toxic component"/>
    <property type="match status" value="1"/>
</dbReference>
<dbReference type="InterPro" id="IPR003477">
    <property type="entry name" value="PemK-like"/>
</dbReference>
<dbReference type="Pfam" id="PF02452">
    <property type="entry name" value="PemK_toxin"/>
    <property type="match status" value="1"/>
</dbReference>
<dbReference type="PANTHER" id="PTHR33988:SF1">
    <property type="entry name" value="ENDORIBONUCLEASE MAZF7-RELATED"/>
    <property type="match status" value="1"/>
</dbReference>